<evidence type="ECO:0000256" key="1">
    <source>
        <dbReference type="SAM" id="MobiDB-lite"/>
    </source>
</evidence>
<organism evidence="2 3">
    <name type="scientific">Heterotrigona itama</name>
    <dbReference type="NCBI Taxonomy" id="395501"/>
    <lineage>
        <taxon>Eukaryota</taxon>
        <taxon>Metazoa</taxon>
        <taxon>Ecdysozoa</taxon>
        <taxon>Arthropoda</taxon>
        <taxon>Hexapoda</taxon>
        <taxon>Insecta</taxon>
        <taxon>Pterygota</taxon>
        <taxon>Neoptera</taxon>
        <taxon>Endopterygota</taxon>
        <taxon>Hymenoptera</taxon>
        <taxon>Apocrita</taxon>
        <taxon>Aculeata</taxon>
        <taxon>Apoidea</taxon>
        <taxon>Anthophila</taxon>
        <taxon>Apidae</taxon>
        <taxon>Heterotrigona</taxon>
    </lineage>
</organism>
<feature type="compositionally biased region" description="Polar residues" evidence="1">
    <location>
        <begin position="16"/>
        <end position="27"/>
    </location>
</feature>
<feature type="non-terminal residue" evidence="2">
    <location>
        <position position="40"/>
    </location>
</feature>
<reference evidence="2" key="1">
    <citation type="submission" date="2020-07" db="EMBL/GenBank/DDBJ databases">
        <authorList>
            <person name="Nazaruddin N."/>
        </authorList>
    </citation>
    <scope>NUCLEOTIDE SEQUENCE</scope>
</reference>
<comment type="caution">
    <text evidence="2">The sequence shown here is derived from an EMBL/GenBank/DDBJ whole genome shotgun (WGS) entry which is preliminary data.</text>
</comment>
<protein>
    <submittedName>
        <fullName evidence="2">Uncharacterized protein</fullName>
    </submittedName>
</protein>
<feature type="region of interest" description="Disordered" evidence="1">
    <location>
        <begin position="16"/>
        <end position="40"/>
    </location>
</feature>
<evidence type="ECO:0000313" key="3">
    <source>
        <dbReference type="Proteomes" id="UP000752696"/>
    </source>
</evidence>
<proteinExistence type="predicted"/>
<dbReference type="Proteomes" id="UP000752696">
    <property type="component" value="Unassembled WGS sequence"/>
</dbReference>
<dbReference type="OrthoDB" id="10517352at2759"/>
<evidence type="ECO:0000313" key="2">
    <source>
        <dbReference type="EMBL" id="CAD1469123.1"/>
    </source>
</evidence>
<accession>A0A6V7GVH0</accession>
<keyword evidence="3" id="KW-1185">Reference proteome</keyword>
<gene>
    <name evidence="2" type="ORF">MHI_LOCUS110121</name>
</gene>
<name>A0A6V7GVH0_9HYME</name>
<dbReference type="EMBL" id="CAJDYZ010001818">
    <property type="protein sequence ID" value="CAD1469123.1"/>
    <property type="molecule type" value="Genomic_DNA"/>
</dbReference>
<dbReference type="AlphaFoldDB" id="A0A6V7GVH0"/>
<sequence length="40" mass="4431">MRKKLEDIDSFCWKTGSPTVERNQGGSSYEGLGLGNQGKR</sequence>